<protein>
    <recommendedName>
        <fullName evidence="11">Cytochrome P450</fullName>
    </recommendedName>
</protein>
<dbReference type="OrthoDB" id="2789670at2759"/>
<dbReference type="InterPro" id="IPR050364">
    <property type="entry name" value="Cytochrome_P450_fung"/>
</dbReference>
<dbReference type="PANTHER" id="PTHR46300:SF5">
    <property type="entry name" value="CYTOCHROME P450"/>
    <property type="match status" value="1"/>
</dbReference>
<gene>
    <name evidence="9" type="ORF">D9758_013854</name>
</gene>
<evidence type="ECO:0000313" key="10">
    <source>
        <dbReference type="Proteomes" id="UP000559256"/>
    </source>
</evidence>
<dbReference type="EMBL" id="JAACJM010000106">
    <property type="protein sequence ID" value="KAF5346029.1"/>
    <property type="molecule type" value="Genomic_DNA"/>
</dbReference>
<keyword evidence="8" id="KW-0812">Transmembrane</keyword>
<name>A0A8H5CRF1_9AGAR</name>
<dbReference type="GO" id="GO:0020037">
    <property type="term" value="F:heme binding"/>
    <property type="evidence" value="ECO:0007669"/>
    <property type="project" value="InterPro"/>
</dbReference>
<dbReference type="AlphaFoldDB" id="A0A8H5CRF1"/>
<evidence type="ECO:0000256" key="1">
    <source>
        <dbReference type="ARBA" id="ARBA00001971"/>
    </source>
</evidence>
<evidence type="ECO:0000256" key="2">
    <source>
        <dbReference type="ARBA" id="ARBA00010617"/>
    </source>
</evidence>
<proteinExistence type="inferred from homology"/>
<dbReference type="Gene3D" id="1.10.630.10">
    <property type="entry name" value="Cytochrome P450"/>
    <property type="match status" value="1"/>
</dbReference>
<dbReference type="PANTHER" id="PTHR46300">
    <property type="entry name" value="P450, PUTATIVE (EUROFUNG)-RELATED-RELATED"/>
    <property type="match status" value="1"/>
</dbReference>
<keyword evidence="8" id="KW-1133">Transmembrane helix</keyword>
<accession>A0A8H5CRF1</accession>
<dbReference type="Pfam" id="PF00067">
    <property type="entry name" value="p450"/>
    <property type="match status" value="1"/>
</dbReference>
<dbReference type="InterPro" id="IPR001128">
    <property type="entry name" value="Cyt_P450"/>
</dbReference>
<evidence type="ECO:0000256" key="4">
    <source>
        <dbReference type="ARBA" id="ARBA00022723"/>
    </source>
</evidence>
<dbReference type="SUPFAM" id="SSF48264">
    <property type="entry name" value="Cytochrome P450"/>
    <property type="match status" value="1"/>
</dbReference>
<evidence type="ECO:0000256" key="5">
    <source>
        <dbReference type="ARBA" id="ARBA00023002"/>
    </source>
</evidence>
<keyword evidence="8" id="KW-0472">Membrane</keyword>
<evidence type="ECO:0000313" key="9">
    <source>
        <dbReference type="EMBL" id="KAF5346029.1"/>
    </source>
</evidence>
<reference evidence="9 10" key="1">
    <citation type="journal article" date="2020" name="ISME J.">
        <title>Uncovering the hidden diversity of litter-decomposition mechanisms in mushroom-forming fungi.</title>
        <authorList>
            <person name="Floudas D."/>
            <person name="Bentzer J."/>
            <person name="Ahren D."/>
            <person name="Johansson T."/>
            <person name="Persson P."/>
            <person name="Tunlid A."/>
        </authorList>
    </citation>
    <scope>NUCLEOTIDE SEQUENCE [LARGE SCALE GENOMIC DNA]</scope>
    <source>
        <strain evidence="9 10">CBS 291.85</strain>
    </source>
</reference>
<comment type="similarity">
    <text evidence="2">Belongs to the cytochrome P450 family.</text>
</comment>
<keyword evidence="6" id="KW-0408">Iron</keyword>
<evidence type="ECO:0000256" key="8">
    <source>
        <dbReference type="SAM" id="Phobius"/>
    </source>
</evidence>
<dbReference type="GO" id="GO:0016705">
    <property type="term" value="F:oxidoreductase activity, acting on paired donors, with incorporation or reduction of molecular oxygen"/>
    <property type="evidence" value="ECO:0007669"/>
    <property type="project" value="InterPro"/>
</dbReference>
<dbReference type="GO" id="GO:0004497">
    <property type="term" value="F:monooxygenase activity"/>
    <property type="evidence" value="ECO:0007669"/>
    <property type="project" value="UniProtKB-KW"/>
</dbReference>
<organism evidence="9 10">
    <name type="scientific">Tetrapyrgos nigripes</name>
    <dbReference type="NCBI Taxonomy" id="182062"/>
    <lineage>
        <taxon>Eukaryota</taxon>
        <taxon>Fungi</taxon>
        <taxon>Dikarya</taxon>
        <taxon>Basidiomycota</taxon>
        <taxon>Agaricomycotina</taxon>
        <taxon>Agaricomycetes</taxon>
        <taxon>Agaricomycetidae</taxon>
        <taxon>Agaricales</taxon>
        <taxon>Marasmiineae</taxon>
        <taxon>Marasmiaceae</taxon>
        <taxon>Tetrapyrgos</taxon>
    </lineage>
</organism>
<dbReference type="GO" id="GO:0005506">
    <property type="term" value="F:iron ion binding"/>
    <property type="evidence" value="ECO:0007669"/>
    <property type="project" value="InterPro"/>
</dbReference>
<sequence>MPTQFESLALFGMSRLALTTMVAAAFFYALAYLCSRLLLKLRSPMPYPYPPGPPAPSLILGHFGRLPMKKPWLAYMEMAKTYGDLIYFRSLKEHIIILNSHEAANDLLEKQARFTSDRPFGYALDSYVGWNDVVTLMCYSDRWRKARRTSHQNLSPEAVLKYRIIQVEKVHQFLQRLISSPSSGEIFHLIGRVSQSIMMSAIYGLNLEITSESKQDDTAQAARDIDDFGDRLLLPGGNTYKSIPFIHYLPFIFPFLPFSRMENSAKTTLKALKDEPFEASMKAWASGSSSSLVGQLVSEAKIRYRDEGKSEYLAEIESIKSMGLTALAGELQSLLSFL</sequence>
<dbReference type="Proteomes" id="UP000559256">
    <property type="component" value="Unassembled WGS sequence"/>
</dbReference>
<dbReference type="InterPro" id="IPR036396">
    <property type="entry name" value="Cyt_P450_sf"/>
</dbReference>
<comment type="caution">
    <text evidence="9">The sequence shown here is derived from an EMBL/GenBank/DDBJ whole genome shotgun (WGS) entry which is preliminary data.</text>
</comment>
<keyword evidence="3" id="KW-0349">Heme</keyword>
<evidence type="ECO:0000256" key="7">
    <source>
        <dbReference type="ARBA" id="ARBA00023033"/>
    </source>
</evidence>
<keyword evidence="5" id="KW-0560">Oxidoreductase</keyword>
<keyword evidence="7" id="KW-0503">Monooxygenase</keyword>
<evidence type="ECO:0000256" key="3">
    <source>
        <dbReference type="ARBA" id="ARBA00022617"/>
    </source>
</evidence>
<evidence type="ECO:0008006" key="11">
    <source>
        <dbReference type="Google" id="ProtNLM"/>
    </source>
</evidence>
<feature type="transmembrane region" description="Helical" evidence="8">
    <location>
        <begin position="16"/>
        <end position="39"/>
    </location>
</feature>
<keyword evidence="10" id="KW-1185">Reference proteome</keyword>
<keyword evidence="4" id="KW-0479">Metal-binding</keyword>
<evidence type="ECO:0000256" key="6">
    <source>
        <dbReference type="ARBA" id="ARBA00023004"/>
    </source>
</evidence>
<comment type="cofactor">
    <cofactor evidence="1">
        <name>heme</name>
        <dbReference type="ChEBI" id="CHEBI:30413"/>
    </cofactor>
</comment>